<name>A0A1F5I164_9BACT</name>
<dbReference type="AlphaFoldDB" id="A0A1F5I164"/>
<accession>A0A1F5I164</accession>
<proteinExistence type="predicted"/>
<comment type="caution">
    <text evidence="1">The sequence shown here is derived from an EMBL/GenBank/DDBJ whole genome shotgun (WGS) entry which is preliminary data.</text>
</comment>
<evidence type="ECO:0008006" key="3">
    <source>
        <dbReference type="Google" id="ProtNLM"/>
    </source>
</evidence>
<gene>
    <name evidence="1" type="ORF">A3A60_00585</name>
</gene>
<sequence length="80" mass="9706">MLTKRTNILFDERLWRLLTDRARREKASVGKLVRRACEKVYVQDEEMDGRKKAYEEILKIRKISKKPIDYKALINYGRKY</sequence>
<evidence type="ECO:0000313" key="2">
    <source>
        <dbReference type="Proteomes" id="UP000179227"/>
    </source>
</evidence>
<dbReference type="Proteomes" id="UP000179227">
    <property type="component" value="Unassembled WGS sequence"/>
</dbReference>
<evidence type="ECO:0000313" key="1">
    <source>
        <dbReference type="EMBL" id="OGE10147.1"/>
    </source>
</evidence>
<dbReference type="STRING" id="1797729.A3A60_00585"/>
<protein>
    <recommendedName>
        <fullName evidence="3">Ribbon-helix-helix protein CopG domain-containing protein</fullName>
    </recommendedName>
</protein>
<reference evidence="1 2" key="1">
    <citation type="journal article" date="2016" name="Nat. Commun.">
        <title>Thousands of microbial genomes shed light on interconnected biogeochemical processes in an aquifer system.</title>
        <authorList>
            <person name="Anantharaman K."/>
            <person name="Brown C.T."/>
            <person name="Hug L.A."/>
            <person name="Sharon I."/>
            <person name="Castelle C.J."/>
            <person name="Probst A.J."/>
            <person name="Thomas B.C."/>
            <person name="Singh A."/>
            <person name="Wilkins M.J."/>
            <person name="Karaoz U."/>
            <person name="Brodie E.L."/>
            <person name="Williams K.H."/>
            <person name="Hubbard S.S."/>
            <person name="Banfield J.F."/>
        </authorList>
    </citation>
    <scope>NUCLEOTIDE SEQUENCE [LARGE SCALE GENOMIC DNA]</scope>
</reference>
<dbReference type="EMBL" id="MFBS01000013">
    <property type="protein sequence ID" value="OGE10147.1"/>
    <property type="molecule type" value="Genomic_DNA"/>
</dbReference>
<organism evidence="1 2">
    <name type="scientific">Candidatus Curtissbacteria bacterium RIFCSPLOWO2_01_FULL_42_26</name>
    <dbReference type="NCBI Taxonomy" id="1797729"/>
    <lineage>
        <taxon>Bacteria</taxon>
        <taxon>Candidatus Curtissiibacteriota</taxon>
    </lineage>
</organism>